<sequence>MPARHPLLSASALNYSIKAHVNSWRLPSSNFPFFCSLSARVALVLPGPCKKQHNSFGKCATRIIRRGHMALQKKRGTMMSAPKTPVERKHGEFGKRYGWVGKKRKGTLMGMAIYRELHAKHLPFGVPYISSKPRGQIDVPDLASGFASRVSEGTSADEPCLSVRID</sequence>
<evidence type="ECO:0000313" key="2">
    <source>
        <dbReference type="Proteomes" id="UP000826661"/>
    </source>
</evidence>
<gene>
    <name evidence="1" type="ORF">H0G86_003723</name>
</gene>
<accession>A0A8G0PDG9</accession>
<keyword evidence="2" id="KW-1185">Reference proteome</keyword>
<evidence type="ECO:0000313" key="1">
    <source>
        <dbReference type="EMBL" id="QYS96482.1"/>
    </source>
</evidence>
<name>A0A8G0PDG9_9HYPO</name>
<proteinExistence type="predicted"/>
<reference evidence="1 2" key="1">
    <citation type="journal article" date="2021" name="BMC Genomics">
        <title>Telomere-to-telomere genome assembly of asparaginase-producing Trichoderma simmonsii.</title>
        <authorList>
            <person name="Chung D."/>
            <person name="Kwon Y.M."/>
            <person name="Yang Y."/>
        </authorList>
    </citation>
    <scope>NUCLEOTIDE SEQUENCE [LARGE SCALE GENOMIC DNA]</scope>
    <source>
        <strain evidence="1 2">GH-Sj1</strain>
    </source>
</reference>
<dbReference type="AlphaFoldDB" id="A0A8G0PDG9"/>
<organism evidence="1 2">
    <name type="scientific">Trichoderma simmonsii</name>
    <dbReference type="NCBI Taxonomy" id="1491479"/>
    <lineage>
        <taxon>Eukaryota</taxon>
        <taxon>Fungi</taxon>
        <taxon>Dikarya</taxon>
        <taxon>Ascomycota</taxon>
        <taxon>Pezizomycotina</taxon>
        <taxon>Sordariomycetes</taxon>
        <taxon>Hypocreomycetidae</taxon>
        <taxon>Hypocreales</taxon>
        <taxon>Hypocreaceae</taxon>
        <taxon>Trichoderma</taxon>
    </lineage>
</organism>
<dbReference type="Proteomes" id="UP000826661">
    <property type="component" value="Chromosome II"/>
</dbReference>
<dbReference type="EMBL" id="CP075865">
    <property type="protein sequence ID" value="QYS96482.1"/>
    <property type="molecule type" value="Genomic_DNA"/>
</dbReference>
<protein>
    <submittedName>
        <fullName evidence="1">Uncharacterized protein</fullName>
    </submittedName>
</protein>